<accession>A0A162NHF4</accession>
<dbReference type="PATRIC" id="fig|1396.539.peg.2403"/>
<gene>
    <name evidence="1" type="ORF">B4082_0230</name>
</gene>
<dbReference type="Proteomes" id="UP000076501">
    <property type="component" value="Unassembled WGS sequence"/>
</dbReference>
<reference evidence="1 2" key="1">
    <citation type="submission" date="2015-09" db="EMBL/GenBank/DDBJ databases">
        <title>Bacillus cereus food isolates.</title>
        <authorList>
            <person name="Boekhorst J."/>
        </authorList>
    </citation>
    <scope>NUCLEOTIDE SEQUENCE [LARGE SCALE GENOMIC DNA]</scope>
    <source>
        <strain evidence="1 2">B4082</strain>
    </source>
</reference>
<dbReference type="RefSeq" id="WP_063221078.1">
    <property type="nucleotide sequence ID" value="NZ_LJKA01000002.1"/>
</dbReference>
<organism evidence="1 2">
    <name type="scientific">Bacillus cereus</name>
    <dbReference type="NCBI Taxonomy" id="1396"/>
    <lineage>
        <taxon>Bacteria</taxon>
        <taxon>Bacillati</taxon>
        <taxon>Bacillota</taxon>
        <taxon>Bacilli</taxon>
        <taxon>Bacillales</taxon>
        <taxon>Bacillaceae</taxon>
        <taxon>Bacillus</taxon>
        <taxon>Bacillus cereus group</taxon>
    </lineage>
</organism>
<sequence>MEKTIVIDEKSVFLKSTAGTAIRYKSQFRRDMFADILSLGVLSSYISTDGDQNNIDLSQVDLSKLDFEVIYNLVWAFAKTANKEVQDPLTWLDTFGEFPIAEIITEIQDLIKSTVQSKKK</sequence>
<evidence type="ECO:0000313" key="2">
    <source>
        <dbReference type="Proteomes" id="UP000076501"/>
    </source>
</evidence>
<proteinExistence type="predicted"/>
<evidence type="ECO:0000313" key="1">
    <source>
        <dbReference type="EMBL" id="KZD41595.1"/>
    </source>
</evidence>
<protein>
    <submittedName>
        <fullName evidence="1">Phage protein</fullName>
    </submittedName>
</protein>
<comment type="caution">
    <text evidence="1">The sequence shown here is derived from an EMBL/GenBank/DDBJ whole genome shotgun (WGS) entry which is preliminary data.</text>
</comment>
<dbReference type="EMBL" id="LJKA01000002">
    <property type="protein sequence ID" value="KZD41595.1"/>
    <property type="molecule type" value="Genomic_DNA"/>
</dbReference>
<name>A0A162NHF4_BACCE</name>
<dbReference type="AlphaFoldDB" id="A0A162NHF4"/>